<gene>
    <name evidence="2" type="ORF">H6P80_00260</name>
</gene>
<evidence type="ECO:0000259" key="1">
    <source>
        <dbReference type="Pfam" id="PF01965"/>
    </source>
</evidence>
<evidence type="ECO:0000313" key="2">
    <source>
        <dbReference type="EMBL" id="MBC2776044.1"/>
    </source>
</evidence>
<dbReference type="SUPFAM" id="SSF52317">
    <property type="entry name" value="Class I glutamine amidotransferase-like"/>
    <property type="match status" value="1"/>
</dbReference>
<proteinExistence type="predicted"/>
<accession>A0A842HX04</accession>
<dbReference type="Pfam" id="PF01965">
    <property type="entry name" value="DJ-1_PfpI"/>
    <property type="match status" value="1"/>
</dbReference>
<dbReference type="EMBL" id="JACJVJ010000001">
    <property type="protein sequence ID" value="MBC2776044.1"/>
    <property type="molecule type" value="Genomic_DNA"/>
</dbReference>
<reference evidence="2 3" key="1">
    <citation type="submission" date="2020-08" db="EMBL/GenBank/DDBJ databases">
        <title>Draft genome sequence of Parasphingopyxis sp. GrpM-11.</title>
        <authorList>
            <person name="Oh J."/>
            <person name="Roh D.-H."/>
        </authorList>
    </citation>
    <scope>NUCLEOTIDE SEQUENCE [LARGE SCALE GENOMIC DNA]</scope>
    <source>
        <strain evidence="2 3">GrpM-11</strain>
    </source>
</reference>
<evidence type="ECO:0000313" key="3">
    <source>
        <dbReference type="Proteomes" id="UP000564378"/>
    </source>
</evidence>
<keyword evidence="3" id="KW-1185">Reference proteome</keyword>
<dbReference type="InterPro" id="IPR029062">
    <property type="entry name" value="Class_I_gatase-like"/>
</dbReference>
<name>A0A842HX04_9SPHN</name>
<dbReference type="InterPro" id="IPR002818">
    <property type="entry name" value="DJ-1/PfpI"/>
</dbReference>
<protein>
    <submittedName>
        <fullName evidence="2">DJ-1/PfpI family protein</fullName>
    </submittedName>
</protein>
<dbReference type="InterPro" id="IPR052158">
    <property type="entry name" value="INH-QAR"/>
</dbReference>
<dbReference type="AlphaFoldDB" id="A0A842HX04"/>
<dbReference type="GO" id="GO:0006355">
    <property type="term" value="P:regulation of DNA-templated transcription"/>
    <property type="evidence" value="ECO:0007669"/>
    <property type="project" value="TreeGrafter"/>
</dbReference>
<feature type="domain" description="DJ-1/PfpI" evidence="1">
    <location>
        <begin position="1"/>
        <end position="162"/>
    </location>
</feature>
<sequence length="227" mass="22693">MKIGFLLFPHSAEPDVAGPSRLLAALPGVTVSLAAAEQAPVVMDCGCSIRPTASFADAPAFDAICVPGGSGVAAALQSPEFLDYLCEAAERAHWIGAIGTGAFVLGGAGLLVGRYATTHPAYADLLSGVGAEYRAGPIVRDGNVLTCDGAEAALDFAAGLAEAARGQDAAAGLRHLAARDPGYAAAACDRTAPCTGHLPEAGTGYAAHIEAVQSAISANVIGSEYTL</sequence>
<dbReference type="PANTHER" id="PTHR43130:SF2">
    <property type="entry name" value="DJ-1_PFPI DOMAIN-CONTAINING PROTEIN"/>
    <property type="match status" value="1"/>
</dbReference>
<dbReference type="RefSeq" id="WP_185799364.1">
    <property type="nucleotide sequence ID" value="NZ_JACJVJ010000001.1"/>
</dbReference>
<organism evidence="2 3">
    <name type="scientific">Parasphingopyxis marina</name>
    <dbReference type="NCBI Taxonomy" id="2761622"/>
    <lineage>
        <taxon>Bacteria</taxon>
        <taxon>Pseudomonadati</taxon>
        <taxon>Pseudomonadota</taxon>
        <taxon>Alphaproteobacteria</taxon>
        <taxon>Sphingomonadales</taxon>
        <taxon>Sphingomonadaceae</taxon>
        <taxon>Parasphingopyxis</taxon>
    </lineage>
</organism>
<dbReference type="Proteomes" id="UP000564378">
    <property type="component" value="Unassembled WGS sequence"/>
</dbReference>
<dbReference type="PANTHER" id="PTHR43130">
    <property type="entry name" value="ARAC-FAMILY TRANSCRIPTIONAL REGULATOR"/>
    <property type="match status" value="1"/>
</dbReference>
<dbReference type="Gene3D" id="3.40.50.880">
    <property type="match status" value="1"/>
</dbReference>
<comment type="caution">
    <text evidence="2">The sequence shown here is derived from an EMBL/GenBank/DDBJ whole genome shotgun (WGS) entry which is preliminary data.</text>
</comment>